<keyword evidence="2" id="KW-1003">Cell membrane</keyword>
<comment type="caution">
    <text evidence="7">The sequence shown here is derived from an EMBL/GenBank/DDBJ whole genome shotgun (WGS) entry which is preliminary data.</text>
</comment>
<proteinExistence type="predicted"/>
<dbReference type="PANTHER" id="PTHR30213">
    <property type="entry name" value="INNER MEMBRANE PROTEIN YHJD"/>
    <property type="match status" value="1"/>
</dbReference>
<dbReference type="InterPro" id="IPR017039">
    <property type="entry name" value="Virul_fac_BrkB"/>
</dbReference>
<name>A0A918Q833_9BACT</name>
<dbReference type="AlphaFoldDB" id="A0A918Q833"/>
<evidence type="ECO:0000256" key="3">
    <source>
        <dbReference type="ARBA" id="ARBA00022692"/>
    </source>
</evidence>
<dbReference type="RefSeq" id="WP_018475515.1">
    <property type="nucleotide sequence ID" value="NZ_BMWX01000006.1"/>
</dbReference>
<keyword evidence="5 6" id="KW-0472">Membrane</keyword>
<protein>
    <recommendedName>
        <fullName evidence="9">YihY family inner membrane protein</fullName>
    </recommendedName>
</protein>
<dbReference type="PIRSF" id="PIRSF035875">
    <property type="entry name" value="RNase_BN"/>
    <property type="match status" value="1"/>
</dbReference>
<dbReference type="NCBIfam" id="TIGR00765">
    <property type="entry name" value="yihY_not_rbn"/>
    <property type="match status" value="1"/>
</dbReference>
<accession>A0A918Q833</accession>
<feature type="transmembrane region" description="Helical" evidence="6">
    <location>
        <begin position="55"/>
        <end position="77"/>
    </location>
</feature>
<dbReference type="GO" id="GO:0005886">
    <property type="term" value="C:plasma membrane"/>
    <property type="evidence" value="ECO:0007669"/>
    <property type="project" value="UniProtKB-SubCell"/>
</dbReference>
<evidence type="ECO:0000256" key="2">
    <source>
        <dbReference type="ARBA" id="ARBA00022475"/>
    </source>
</evidence>
<feature type="transmembrane region" description="Helical" evidence="6">
    <location>
        <begin position="161"/>
        <end position="182"/>
    </location>
</feature>
<evidence type="ECO:0000256" key="6">
    <source>
        <dbReference type="SAM" id="Phobius"/>
    </source>
</evidence>
<gene>
    <name evidence="7" type="primary">yfkH</name>
    <name evidence="7" type="ORF">GCM10007049_31350</name>
</gene>
<evidence type="ECO:0008006" key="9">
    <source>
        <dbReference type="Google" id="ProtNLM"/>
    </source>
</evidence>
<evidence type="ECO:0000256" key="1">
    <source>
        <dbReference type="ARBA" id="ARBA00004651"/>
    </source>
</evidence>
<feature type="transmembrane region" description="Helical" evidence="6">
    <location>
        <begin position="120"/>
        <end position="140"/>
    </location>
</feature>
<feature type="transmembrane region" description="Helical" evidence="6">
    <location>
        <begin position="272"/>
        <end position="298"/>
    </location>
</feature>
<evidence type="ECO:0000256" key="4">
    <source>
        <dbReference type="ARBA" id="ARBA00022989"/>
    </source>
</evidence>
<dbReference type="PANTHER" id="PTHR30213:SF0">
    <property type="entry name" value="UPF0761 MEMBRANE PROTEIN YIHY"/>
    <property type="match status" value="1"/>
</dbReference>
<reference evidence="7" key="2">
    <citation type="submission" date="2020-09" db="EMBL/GenBank/DDBJ databases">
        <authorList>
            <person name="Sun Q."/>
            <person name="Kim S."/>
        </authorList>
    </citation>
    <scope>NUCLEOTIDE SEQUENCE</scope>
    <source>
        <strain evidence="7">KCTC 12368</strain>
    </source>
</reference>
<reference evidence="7" key="1">
    <citation type="journal article" date="2014" name="Int. J. Syst. Evol. Microbiol.">
        <title>Complete genome sequence of Corynebacterium casei LMG S-19264T (=DSM 44701T), isolated from a smear-ripened cheese.</title>
        <authorList>
            <consortium name="US DOE Joint Genome Institute (JGI-PGF)"/>
            <person name="Walter F."/>
            <person name="Albersmeier A."/>
            <person name="Kalinowski J."/>
            <person name="Ruckert C."/>
        </authorList>
    </citation>
    <scope>NUCLEOTIDE SEQUENCE</scope>
    <source>
        <strain evidence="7">KCTC 12368</strain>
    </source>
</reference>
<sequence>MVKRRVQHILRRLDEYAQGLRHIHLSNPNQNLYDVGRIFIHQIQKDEIDDRANAVAFNFTVALFPLILFLLNTLPFIELFFPAVTPENILIFVKDIMPGQLYAGTESTIHDIISRPRQGMLSVGFFMALYLSTNGIVSLMNAFNACYRTRENRSFFHTRMIAVMIIIFLVFNICAAVLTMIFGNKLLLVLSEYAMVSNNLLYMLVASLRFFVLLFLFMLATSFIFYFAPAVHKKFHFFSAGSITAGLLITLAFFLFSFYLNNFASYNKLYGSIGTMIALMLWILITSFIILTCFEINVSLAKAARMGRPPKQTIRKPST</sequence>
<feature type="transmembrane region" description="Helical" evidence="6">
    <location>
        <begin position="202"/>
        <end position="228"/>
    </location>
</feature>
<keyword evidence="3 6" id="KW-0812">Transmembrane</keyword>
<feature type="transmembrane region" description="Helical" evidence="6">
    <location>
        <begin position="235"/>
        <end position="260"/>
    </location>
</feature>
<evidence type="ECO:0000313" key="7">
    <source>
        <dbReference type="EMBL" id="GGZ35814.1"/>
    </source>
</evidence>
<dbReference type="Proteomes" id="UP000619457">
    <property type="component" value="Unassembled WGS sequence"/>
</dbReference>
<comment type="subcellular location">
    <subcellularLocation>
        <location evidence="1">Cell membrane</location>
        <topology evidence="1">Multi-pass membrane protein</topology>
    </subcellularLocation>
</comment>
<organism evidence="7 8">
    <name type="scientific">Echinicola pacifica</name>
    <dbReference type="NCBI Taxonomy" id="346377"/>
    <lineage>
        <taxon>Bacteria</taxon>
        <taxon>Pseudomonadati</taxon>
        <taxon>Bacteroidota</taxon>
        <taxon>Cytophagia</taxon>
        <taxon>Cytophagales</taxon>
        <taxon>Cyclobacteriaceae</taxon>
        <taxon>Echinicola</taxon>
    </lineage>
</organism>
<dbReference type="EMBL" id="BMWX01000006">
    <property type="protein sequence ID" value="GGZ35814.1"/>
    <property type="molecule type" value="Genomic_DNA"/>
</dbReference>
<evidence type="ECO:0000256" key="5">
    <source>
        <dbReference type="ARBA" id="ARBA00023136"/>
    </source>
</evidence>
<evidence type="ECO:0000313" key="8">
    <source>
        <dbReference type="Proteomes" id="UP000619457"/>
    </source>
</evidence>
<keyword evidence="8" id="KW-1185">Reference proteome</keyword>
<keyword evidence="4 6" id="KW-1133">Transmembrane helix</keyword>
<dbReference type="Pfam" id="PF03631">
    <property type="entry name" value="Virul_fac_BrkB"/>
    <property type="match status" value="1"/>
</dbReference>